<feature type="repeat" description="PPR" evidence="2">
    <location>
        <begin position="194"/>
        <end position="228"/>
    </location>
</feature>
<dbReference type="InterPro" id="IPR011990">
    <property type="entry name" value="TPR-like_helical_dom_sf"/>
</dbReference>
<dbReference type="GO" id="GO:0003723">
    <property type="term" value="F:RNA binding"/>
    <property type="evidence" value="ECO:0007669"/>
    <property type="project" value="InterPro"/>
</dbReference>
<dbReference type="InterPro" id="IPR046960">
    <property type="entry name" value="PPR_At4g14850-like_plant"/>
</dbReference>
<dbReference type="Proteomes" id="UP001054252">
    <property type="component" value="Unassembled WGS sequence"/>
</dbReference>
<dbReference type="Pfam" id="PF01535">
    <property type="entry name" value="PPR"/>
    <property type="match status" value="2"/>
</dbReference>
<name>A0AAV5L7K9_9ROSI</name>
<dbReference type="PANTHER" id="PTHR47926:SF487">
    <property type="entry name" value="REPEAT (TPR)-LIKE SUPERFAMILY PROTEIN, PUTATIVE-RELATED"/>
    <property type="match status" value="1"/>
</dbReference>
<dbReference type="NCBIfam" id="TIGR00756">
    <property type="entry name" value="PPR"/>
    <property type="match status" value="5"/>
</dbReference>
<dbReference type="PANTHER" id="PTHR47926">
    <property type="entry name" value="PENTATRICOPEPTIDE REPEAT-CONTAINING PROTEIN"/>
    <property type="match status" value="1"/>
</dbReference>
<evidence type="ECO:0008006" key="5">
    <source>
        <dbReference type="Google" id="ProtNLM"/>
    </source>
</evidence>
<dbReference type="AlphaFoldDB" id="A0AAV5L7K9"/>
<protein>
    <recommendedName>
        <fullName evidence="5">Pentatricopeptide repeat-containing protein</fullName>
    </recommendedName>
</protein>
<feature type="repeat" description="PPR" evidence="2">
    <location>
        <begin position="93"/>
        <end position="127"/>
    </location>
</feature>
<dbReference type="InterPro" id="IPR002885">
    <property type="entry name" value="PPR_rpt"/>
</dbReference>
<evidence type="ECO:0000313" key="4">
    <source>
        <dbReference type="Proteomes" id="UP001054252"/>
    </source>
</evidence>
<dbReference type="PROSITE" id="PS51375">
    <property type="entry name" value="PPR"/>
    <property type="match status" value="6"/>
</dbReference>
<gene>
    <name evidence="3" type="ORF">SLEP1_g41483</name>
</gene>
<dbReference type="InterPro" id="IPR046848">
    <property type="entry name" value="E_motif"/>
</dbReference>
<feature type="repeat" description="PPR" evidence="2">
    <location>
        <begin position="365"/>
        <end position="399"/>
    </location>
</feature>
<proteinExistence type="predicted"/>
<dbReference type="GO" id="GO:0009451">
    <property type="term" value="P:RNA modification"/>
    <property type="evidence" value="ECO:0007669"/>
    <property type="project" value="InterPro"/>
</dbReference>
<sequence>MRFPGDGVEIIRPYLRVPIIKILFQSSSDAYTELIEMYARDRALYPGRALHAHLIVHGLARLTHFASKLIALYTGCGYLSDARKVFDKIPTTNIRGWINLIGAYSRCGYYPEALSVFSEMQREDFRPNKFVIPSILKACGHVSDIETGVKIHTLILKHSFETDAFVISSLVDMYSKCGLVKRAKRVFDGMEEKDLVTLNAVLSGYTQSGLAKEALSLVEEMHLLGLKPNVITWNILIAGFSLKADETMVSRVFELMQVNGVEPDVVSWTSVISGFVQNFRNDVAFDSFKKMINLGLCPTPATISSLVAACASIADLKQGKEIHGYSVVIGVEDNVYVRSALVDMYAKCGFIREARTLFYKMSERNTVTWNSMIFGYANHGYCLEAIELFNLMEEERTRPDHLTFTAVLSACSHAGLIELGQNLFKLMQEKYGIRPRAEHYACLVDLLGRAGKVNEAYDIIKAMPVKPDLFVWGALLGACRTHGNMDLAEVAANHLVELEPGNAGNKLLLSSLHAEAGNWASVVKLKKAMKKRKMMNFPACSWVEAA</sequence>
<keyword evidence="1" id="KW-0677">Repeat</keyword>
<dbReference type="Pfam" id="PF13041">
    <property type="entry name" value="PPR_2"/>
    <property type="match status" value="3"/>
</dbReference>
<feature type="repeat" description="PPR" evidence="2">
    <location>
        <begin position="163"/>
        <end position="193"/>
    </location>
</feature>
<evidence type="ECO:0000256" key="2">
    <source>
        <dbReference type="PROSITE-ProRule" id="PRU00708"/>
    </source>
</evidence>
<dbReference type="Gene3D" id="1.25.40.10">
    <property type="entry name" value="Tetratricopeptide repeat domain"/>
    <property type="match status" value="5"/>
</dbReference>
<evidence type="ECO:0000256" key="1">
    <source>
        <dbReference type="ARBA" id="ARBA00022737"/>
    </source>
</evidence>
<feature type="repeat" description="PPR" evidence="2">
    <location>
        <begin position="229"/>
        <end position="263"/>
    </location>
</feature>
<keyword evidence="4" id="KW-1185">Reference proteome</keyword>
<reference evidence="3 4" key="1">
    <citation type="journal article" date="2021" name="Commun. Biol.">
        <title>The genome of Shorea leprosula (Dipterocarpaceae) highlights the ecological relevance of drought in aseasonal tropical rainforests.</title>
        <authorList>
            <person name="Ng K.K.S."/>
            <person name="Kobayashi M.J."/>
            <person name="Fawcett J.A."/>
            <person name="Hatakeyama M."/>
            <person name="Paape T."/>
            <person name="Ng C.H."/>
            <person name="Ang C.C."/>
            <person name="Tnah L.H."/>
            <person name="Lee C.T."/>
            <person name="Nishiyama T."/>
            <person name="Sese J."/>
            <person name="O'Brien M.J."/>
            <person name="Copetti D."/>
            <person name="Mohd Noor M.I."/>
            <person name="Ong R.C."/>
            <person name="Putra M."/>
            <person name="Sireger I.Z."/>
            <person name="Indrioko S."/>
            <person name="Kosugi Y."/>
            <person name="Izuno A."/>
            <person name="Isagi Y."/>
            <person name="Lee S.L."/>
            <person name="Shimizu K.K."/>
        </authorList>
    </citation>
    <scope>NUCLEOTIDE SEQUENCE [LARGE SCALE GENOMIC DNA]</scope>
    <source>
        <strain evidence="3">214</strain>
    </source>
</reference>
<dbReference type="FunFam" id="1.25.40.10:FF:001383">
    <property type="entry name" value="Pentatricopeptide repeat-containing protein mitochondrial"/>
    <property type="match status" value="1"/>
</dbReference>
<dbReference type="FunFam" id="1.25.40.10:FF:000344">
    <property type="entry name" value="Pentatricopeptide repeat-containing protein"/>
    <property type="match status" value="1"/>
</dbReference>
<organism evidence="3 4">
    <name type="scientific">Rubroshorea leprosula</name>
    <dbReference type="NCBI Taxonomy" id="152421"/>
    <lineage>
        <taxon>Eukaryota</taxon>
        <taxon>Viridiplantae</taxon>
        <taxon>Streptophyta</taxon>
        <taxon>Embryophyta</taxon>
        <taxon>Tracheophyta</taxon>
        <taxon>Spermatophyta</taxon>
        <taxon>Magnoliopsida</taxon>
        <taxon>eudicotyledons</taxon>
        <taxon>Gunneridae</taxon>
        <taxon>Pentapetalae</taxon>
        <taxon>rosids</taxon>
        <taxon>malvids</taxon>
        <taxon>Malvales</taxon>
        <taxon>Dipterocarpaceae</taxon>
        <taxon>Rubroshorea</taxon>
    </lineage>
</organism>
<accession>A0AAV5L7K9</accession>
<feature type="repeat" description="PPR" evidence="2">
    <location>
        <begin position="264"/>
        <end position="298"/>
    </location>
</feature>
<dbReference type="EMBL" id="BPVZ01000098">
    <property type="protein sequence ID" value="GKV32919.1"/>
    <property type="molecule type" value="Genomic_DNA"/>
</dbReference>
<comment type="caution">
    <text evidence="3">The sequence shown here is derived from an EMBL/GenBank/DDBJ whole genome shotgun (WGS) entry which is preliminary data.</text>
</comment>
<evidence type="ECO:0000313" key="3">
    <source>
        <dbReference type="EMBL" id="GKV32919.1"/>
    </source>
</evidence>
<dbReference type="FunFam" id="1.25.40.10:FF:000090">
    <property type="entry name" value="Pentatricopeptide repeat-containing protein, chloroplastic"/>
    <property type="match status" value="1"/>
</dbReference>
<dbReference type="Pfam" id="PF20431">
    <property type="entry name" value="E_motif"/>
    <property type="match status" value="1"/>
</dbReference>